<keyword evidence="9" id="KW-0573">Peptidoglycan synthesis</keyword>
<gene>
    <name evidence="18" type="ORF">LRS13_04445</name>
</gene>
<dbReference type="EC" id="3.6.1.27" evidence="3"/>
<keyword evidence="11 17" id="KW-0472">Membrane</keyword>
<evidence type="ECO:0000256" key="9">
    <source>
        <dbReference type="ARBA" id="ARBA00022984"/>
    </source>
</evidence>
<organism evidence="18 19">
    <name type="scientific">Svornostia abyssi</name>
    <dbReference type="NCBI Taxonomy" id="2898438"/>
    <lineage>
        <taxon>Bacteria</taxon>
        <taxon>Bacillati</taxon>
        <taxon>Actinomycetota</taxon>
        <taxon>Thermoleophilia</taxon>
        <taxon>Solirubrobacterales</taxon>
        <taxon>Baekduiaceae</taxon>
        <taxon>Svornostia</taxon>
    </lineage>
</organism>
<keyword evidence="8" id="KW-0133">Cell shape</keyword>
<keyword evidence="13" id="KW-0961">Cell wall biogenesis/degradation</keyword>
<dbReference type="Pfam" id="PF02673">
    <property type="entry name" value="BacA"/>
    <property type="match status" value="1"/>
</dbReference>
<sequence length="279" mass="28608">MARPRRRRSARRAGARRALSVRRAAALGVVQGAAELAPISSSAHVALLAEELDARRRRTLEVAVHGGTALVLPWVVRDVRARLPRGILFHVAAATPPVLVGAVAAEAIERRAADHRAIAAGLLAGAAALAWTDMSSFRRHAPSSRQARDATAVDGLALGLAQAAALLPGVSRRGATLSVARARGFTREAAGDLSWVAGVPVMAAAAARGVVMSAHRGELGADLPPLATGAATAALTLVALSPARGAIERTPYAAWAAWRVAVAVAALGRGAGQTGTLRR</sequence>
<dbReference type="EMBL" id="CP088295">
    <property type="protein sequence ID" value="UUY04784.1"/>
    <property type="molecule type" value="Genomic_DNA"/>
</dbReference>
<accession>A0ABY5PJC3</accession>
<keyword evidence="12" id="KW-0046">Antibiotic resistance</keyword>
<keyword evidence="5" id="KW-1003">Cell membrane</keyword>
<evidence type="ECO:0000256" key="3">
    <source>
        <dbReference type="ARBA" id="ARBA00012374"/>
    </source>
</evidence>
<evidence type="ECO:0000256" key="1">
    <source>
        <dbReference type="ARBA" id="ARBA00004651"/>
    </source>
</evidence>
<evidence type="ECO:0000313" key="18">
    <source>
        <dbReference type="EMBL" id="UUY04784.1"/>
    </source>
</evidence>
<evidence type="ECO:0000256" key="6">
    <source>
        <dbReference type="ARBA" id="ARBA00022692"/>
    </source>
</evidence>
<dbReference type="PANTHER" id="PTHR30622:SF2">
    <property type="entry name" value="UNDECAPRENYL-DIPHOSPHATASE"/>
    <property type="match status" value="1"/>
</dbReference>
<dbReference type="Proteomes" id="UP001058860">
    <property type="component" value="Chromosome"/>
</dbReference>
<keyword evidence="7" id="KW-0378">Hydrolase</keyword>
<feature type="transmembrane region" description="Helical" evidence="17">
    <location>
        <begin position="87"/>
        <end position="105"/>
    </location>
</feature>
<evidence type="ECO:0000256" key="14">
    <source>
        <dbReference type="ARBA" id="ARBA00032707"/>
    </source>
</evidence>
<evidence type="ECO:0000256" key="7">
    <source>
        <dbReference type="ARBA" id="ARBA00022801"/>
    </source>
</evidence>
<comment type="similarity">
    <text evidence="2">Belongs to the UppP family.</text>
</comment>
<reference evidence="19" key="1">
    <citation type="submission" date="2021-11" db="EMBL/GenBank/DDBJ databases">
        <title>Cultivation dependent microbiological survey of springs from the worlds oldest radium mine currently devoted to the extraction of radon-saturated water.</title>
        <authorList>
            <person name="Kapinusova G."/>
            <person name="Smrhova T."/>
            <person name="Strejcek M."/>
            <person name="Suman J."/>
            <person name="Jani K."/>
            <person name="Pajer P."/>
            <person name="Uhlik O."/>
        </authorList>
    </citation>
    <scope>NUCLEOTIDE SEQUENCE [LARGE SCALE GENOMIC DNA]</scope>
    <source>
        <strain evidence="19">J379</strain>
    </source>
</reference>
<evidence type="ECO:0000256" key="17">
    <source>
        <dbReference type="SAM" id="Phobius"/>
    </source>
</evidence>
<evidence type="ECO:0000256" key="11">
    <source>
        <dbReference type="ARBA" id="ARBA00023136"/>
    </source>
</evidence>
<proteinExistence type="inferred from homology"/>
<keyword evidence="19" id="KW-1185">Reference proteome</keyword>
<protein>
    <recommendedName>
        <fullName evidence="4">Undecaprenyl-diphosphatase</fullName>
        <ecNumber evidence="3">3.6.1.27</ecNumber>
    </recommendedName>
    <alternativeName>
        <fullName evidence="15">Bacitracin resistance protein</fullName>
    </alternativeName>
    <alternativeName>
        <fullName evidence="14">Undecaprenyl pyrophosphate phosphatase</fullName>
    </alternativeName>
</protein>
<evidence type="ECO:0000256" key="10">
    <source>
        <dbReference type="ARBA" id="ARBA00022989"/>
    </source>
</evidence>
<evidence type="ECO:0000256" key="8">
    <source>
        <dbReference type="ARBA" id="ARBA00022960"/>
    </source>
</evidence>
<evidence type="ECO:0000256" key="2">
    <source>
        <dbReference type="ARBA" id="ARBA00010621"/>
    </source>
</evidence>
<dbReference type="PANTHER" id="PTHR30622">
    <property type="entry name" value="UNDECAPRENYL-DIPHOSPHATASE"/>
    <property type="match status" value="1"/>
</dbReference>
<comment type="catalytic activity">
    <reaction evidence="16">
        <text>di-trans,octa-cis-undecaprenyl diphosphate + H2O = di-trans,octa-cis-undecaprenyl phosphate + phosphate + H(+)</text>
        <dbReference type="Rhea" id="RHEA:28094"/>
        <dbReference type="ChEBI" id="CHEBI:15377"/>
        <dbReference type="ChEBI" id="CHEBI:15378"/>
        <dbReference type="ChEBI" id="CHEBI:43474"/>
        <dbReference type="ChEBI" id="CHEBI:58405"/>
        <dbReference type="ChEBI" id="CHEBI:60392"/>
        <dbReference type="EC" id="3.6.1.27"/>
    </reaction>
</comment>
<dbReference type="RefSeq" id="WP_353865264.1">
    <property type="nucleotide sequence ID" value="NZ_CP088295.1"/>
</dbReference>
<keyword evidence="6 17" id="KW-0812">Transmembrane</keyword>
<evidence type="ECO:0000256" key="5">
    <source>
        <dbReference type="ARBA" id="ARBA00022475"/>
    </source>
</evidence>
<evidence type="ECO:0000256" key="15">
    <source>
        <dbReference type="ARBA" id="ARBA00032932"/>
    </source>
</evidence>
<evidence type="ECO:0000256" key="13">
    <source>
        <dbReference type="ARBA" id="ARBA00023316"/>
    </source>
</evidence>
<evidence type="ECO:0000256" key="12">
    <source>
        <dbReference type="ARBA" id="ARBA00023251"/>
    </source>
</evidence>
<dbReference type="InterPro" id="IPR003824">
    <property type="entry name" value="UppP"/>
</dbReference>
<comment type="subcellular location">
    <subcellularLocation>
        <location evidence="1">Cell membrane</location>
        <topology evidence="1">Multi-pass membrane protein</topology>
    </subcellularLocation>
</comment>
<evidence type="ECO:0000313" key="19">
    <source>
        <dbReference type="Proteomes" id="UP001058860"/>
    </source>
</evidence>
<evidence type="ECO:0000256" key="16">
    <source>
        <dbReference type="ARBA" id="ARBA00047594"/>
    </source>
</evidence>
<name>A0ABY5PJC3_9ACTN</name>
<evidence type="ECO:0000256" key="4">
    <source>
        <dbReference type="ARBA" id="ARBA00021581"/>
    </source>
</evidence>
<keyword evidence="10 17" id="KW-1133">Transmembrane helix</keyword>